<dbReference type="InterPro" id="IPR025500">
    <property type="entry name" value="DUF4390"/>
</dbReference>
<name>A0A2S5T110_9BURK</name>
<dbReference type="Pfam" id="PF14334">
    <property type="entry name" value="DUF4390"/>
    <property type="match status" value="1"/>
</dbReference>
<dbReference type="EMBL" id="PSNY01000023">
    <property type="protein sequence ID" value="PPE68609.1"/>
    <property type="molecule type" value="Genomic_DNA"/>
</dbReference>
<feature type="region of interest" description="Disordered" evidence="1">
    <location>
        <begin position="1"/>
        <end position="34"/>
    </location>
</feature>
<evidence type="ECO:0000256" key="2">
    <source>
        <dbReference type="SAM" id="Phobius"/>
    </source>
</evidence>
<keyword evidence="2" id="KW-0812">Transmembrane</keyword>
<keyword evidence="2" id="KW-0472">Membrane</keyword>
<feature type="compositionally biased region" description="Polar residues" evidence="1">
    <location>
        <begin position="22"/>
        <end position="33"/>
    </location>
</feature>
<keyword evidence="4" id="KW-1185">Reference proteome</keyword>
<reference evidence="3 4" key="1">
    <citation type="submission" date="2018-02" db="EMBL/GenBank/DDBJ databases">
        <title>Reclassifiation of [Polyangium] brachysporum DSM 7029 as Guopingzhaonella breviflexa gen. nov., sp. nov., a member of the family Comamonadaceae.</title>
        <authorList>
            <person name="Tang B."/>
        </authorList>
    </citation>
    <scope>NUCLEOTIDE SEQUENCE [LARGE SCALE GENOMIC DNA]</scope>
    <source>
        <strain evidence="3 4">DSM 15344</strain>
    </source>
</reference>
<dbReference type="AlphaFoldDB" id="A0A2S5T110"/>
<feature type="transmembrane region" description="Helical" evidence="2">
    <location>
        <begin position="62"/>
        <end position="83"/>
    </location>
</feature>
<protein>
    <submittedName>
        <fullName evidence="3">DUF4390 domain-containing protein</fullName>
    </submittedName>
</protein>
<accession>A0A2S5T110</accession>
<evidence type="ECO:0000313" key="3">
    <source>
        <dbReference type="EMBL" id="PPE68609.1"/>
    </source>
</evidence>
<evidence type="ECO:0000313" key="4">
    <source>
        <dbReference type="Proteomes" id="UP000239406"/>
    </source>
</evidence>
<gene>
    <name evidence="3" type="ORF">C1702_16425</name>
</gene>
<dbReference type="OrthoDB" id="5298153at2"/>
<sequence>MRCPCPTMGQRRRRRGRGRPPTTASITPCSGNARTRKQLPDIVHSADLPLRHTCRPGPRGRWWRAAVLLLLGWWCALCARAAGIDLREVELGRTDDGLVLSFTAEFELPRSVEDALLKGVPLHFEAEARVLRSRWYWRDQVIAEATRTWRLAYQPLTRRYRVSFGSLNHHYDTLGEALFAIQRTARWRIADLASFEPGQRHYIELSFRLDTSQLPRPFQIGIGGQAEWDLSAESTVVMDDPT</sequence>
<comment type="caution">
    <text evidence="3">The sequence shown here is derived from an EMBL/GenBank/DDBJ whole genome shotgun (WGS) entry which is preliminary data.</text>
</comment>
<dbReference type="Proteomes" id="UP000239406">
    <property type="component" value="Unassembled WGS sequence"/>
</dbReference>
<keyword evidence="2" id="KW-1133">Transmembrane helix</keyword>
<evidence type="ECO:0000256" key="1">
    <source>
        <dbReference type="SAM" id="MobiDB-lite"/>
    </source>
</evidence>
<organism evidence="3 4">
    <name type="scientific">Caldimonas thermodepolymerans</name>
    <dbReference type="NCBI Taxonomy" id="215580"/>
    <lineage>
        <taxon>Bacteria</taxon>
        <taxon>Pseudomonadati</taxon>
        <taxon>Pseudomonadota</taxon>
        <taxon>Betaproteobacteria</taxon>
        <taxon>Burkholderiales</taxon>
        <taxon>Sphaerotilaceae</taxon>
        <taxon>Caldimonas</taxon>
    </lineage>
</organism>
<proteinExistence type="predicted"/>